<name>A6DQJ6_9BACT</name>
<evidence type="ECO:0000256" key="2">
    <source>
        <dbReference type="ARBA" id="ARBA00023015"/>
    </source>
</evidence>
<dbReference type="EMBL" id="ABCK01000020">
    <property type="protein sequence ID" value="EDM26077.1"/>
    <property type="molecule type" value="Genomic_DNA"/>
</dbReference>
<dbReference type="GO" id="GO:0003700">
    <property type="term" value="F:DNA-binding transcription factor activity"/>
    <property type="evidence" value="ECO:0007669"/>
    <property type="project" value="InterPro"/>
</dbReference>
<accession>A6DQJ6</accession>
<dbReference type="RefSeq" id="WP_007280123.1">
    <property type="nucleotide sequence ID" value="NZ_ABCK01000020.1"/>
</dbReference>
<dbReference type="InterPro" id="IPR036388">
    <property type="entry name" value="WH-like_DNA-bd_sf"/>
</dbReference>
<dbReference type="InterPro" id="IPR000847">
    <property type="entry name" value="LysR_HTH_N"/>
</dbReference>
<dbReference type="InterPro" id="IPR005119">
    <property type="entry name" value="LysR_subst-bd"/>
</dbReference>
<evidence type="ECO:0000259" key="5">
    <source>
        <dbReference type="PROSITE" id="PS50931"/>
    </source>
</evidence>
<dbReference type="InterPro" id="IPR036390">
    <property type="entry name" value="WH_DNA-bd_sf"/>
</dbReference>
<keyword evidence="4" id="KW-0804">Transcription</keyword>
<keyword evidence="3" id="KW-0238">DNA-binding</keyword>
<comment type="similarity">
    <text evidence="1">Belongs to the LysR transcriptional regulatory family.</text>
</comment>
<dbReference type="PANTHER" id="PTHR30126">
    <property type="entry name" value="HTH-TYPE TRANSCRIPTIONAL REGULATOR"/>
    <property type="match status" value="1"/>
</dbReference>
<dbReference type="OrthoDB" id="119203at2"/>
<dbReference type="STRING" id="313628.LNTAR_04486"/>
<reference evidence="6 7" key="1">
    <citation type="journal article" date="2010" name="J. Bacteriol.">
        <title>Genome sequence of Lentisphaera araneosa HTCC2155T, the type species of the order Lentisphaerales in the phylum Lentisphaerae.</title>
        <authorList>
            <person name="Thrash J.C."/>
            <person name="Cho J.C."/>
            <person name="Vergin K.L."/>
            <person name="Morris R.M."/>
            <person name="Giovannoni S.J."/>
        </authorList>
    </citation>
    <scope>NUCLEOTIDE SEQUENCE [LARGE SCALE GENOMIC DNA]</scope>
    <source>
        <strain evidence="6 7">HTCC2155</strain>
    </source>
</reference>
<dbReference type="PANTHER" id="PTHR30126:SF91">
    <property type="entry name" value="LYSR FAMILY TRANSCRIPTIONAL REGULATOR"/>
    <property type="match status" value="1"/>
</dbReference>
<dbReference type="GO" id="GO:0000976">
    <property type="term" value="F:transcription cis-regulatory region binding"/>
    <property type="evidence" value="ECO:0007669"/>
    <property type="project" value="TreeGrafter"/>
</dbReference>
<dbReference type="Proteomes" id="UP000004947">
    <property type="component" value="Unassembled WGS sequence"/>
</dbReference>
<evidence type="ECO:0000313" key="6">
    <source>
        <dbReference type="EMBL" id="EDM26077.1"/>
    </source>
</evidence>
<proteinExistence type="inferred from homology"/>
<dbReference type="eggNOG" id="COG0583">
    <property type="taxonomic scope" value="Bacteria"/>
</dbReference>
<keyword evidence="7" id="KW-1185">Reference proteome</keyword>
<dbReference type="AlphaFoldDB" id="A6DQJ6"/>
<protein>
    <submittedName>
        <fullName evidence="6">Probable transcriptional regulator</fullName>
    </submittedName>
</protein>
<dbReference type="Gene3D" id="3.40.190.290">
    <property type="match status" value="1"/>
</dbReference>
<comment type="caution">
    <text evidence="6">The sequence shown here is derived from an EMBL/GenBank/DDBJ whole genome shotgun (WGS) entry which is preliminary data.</text>
</comment>
<dbReference type="Gene3D" id="1.10.10.10">
    <property type="entry name" value="Winged helix-like DNA-binding domain superfamily/Winged helix DNA-binding domain"/>
    <property type="match status" value="1"/>
</dbReference>
<dbReference type="PRINTS" id="PR00039">
    <property type="entry name" value="HTHLYSR"/>
</dbReference>
<sequence length="291" mass="33048">MTLEQIHILKTIVDEGSFQAAADKLWKTQPAISMSINKLETELGLQLFDRGHRKTTLTAHGQRIYEYAEQMLINAEEITSLSQYLNEAHEEEIAIAIDTICPLKTLLILFKNFFQSYPKTRLKINFEVLGGTLERLEQDKAHIVISNLGSPSSPLDRIPLWDINMTPVCAPNSLNLDDQNYISTNKLKRSPQIVIPETSEARSNSKSLLQGGQRHYVSDLEIKKEMLMAGLGWGSMPQHKIKNELASGQLISFNSDHLETISIPFYACRRQDKRHGPVSSALWEQLHYLHI</sequence>
<dbReference type="Pfam" id="PF03466">
    <property type="entry name" value="LysR_substrate"/>
    <property type="match status" value="1"/>
</dbReference>
<dbReference type="FunFam" id="1.10.10.10:FF:000001">
    <property type="entry name" value="LysR family transcriptional regulator"/>
    <property type="match status" value="1"/>
</dbReference>
<dbReference type="PROSITE" id="PS50931">
    <property type="entry name" value="HTH_LYSR"/>
    <property type="match status" value="1"/>
</dbReference>
<dbReference type="SUPFAM" id="SSF46785">
    <property type="entry name" value="Winged helix' DNA-binding domain"/>
    <property type="match status" value="1"/>
</dbReference>
<dbReference type="SUPFAM" id="SSF53850">
    <property type="entry name" value="Periplasmic binding protein-like II"/>
    <property type="match status" value="1"/>
</dbReference>
<evidence type="ECO:0000256" key="1">
    <source>
        <dbReference type="ARBA" id="ARBA00009437"/>
    </source>
</evidence>
<evidence type="ECO:0000313" key="7">
    <source>
        <dbReference type="Proteomes" id="UP000004947"/>
    </source>
</evidence>
<evidence type="ECO:0000256" key="4">
    <source>
        <dbReference type="ARBA" id="ARBA00023163"/>
    </source>
</evidence>
<gene>
    <name evidence="6" type="ORF">LNTAR_04486</name>
</gene>
<organism evidence="6 7">
    <name type="scientific">Lentisphaera araneosa HTCC2155</name>
    <dbReference type="NCBI Taxonomy" id="313628"/>
    <lineage>
        <taxon>Bacteria</taxon>
        <taxon>Pseudomonadati</taxon>
        <taxon>Lentisphaerota</taxon>
        <taxon>Lentisphaeria</taxon>
        <taxon>Lentisphaerales</taxon>
        <taxon>Lentisphaeraceae</taxon>
        <taxon>Lentisphaera</taxon>
    </lineage>
</organism>
<dbReference type="Pfam" id="PF00126">
    <property type="entry name" value="HTH_1"/>
    <property type="match status" value="1"/>
</dbReference>
<keyword evidence="2" id="KW-0805">Transcription regulation</keyword>
<evidence type="ECO:0000256" key="3">
    <source>
        <dbReference type="ARBA" id="ARBA00023125"/>
    </source>
</evidence>
<feature type="domain" description="HTH lysR-type" evidence="5">
    <location>
        <begin position="1"/>
        <end position="58"/>
    </location>
</feature>